<proteinExistence type="predicted"/>
<dbReference type="PANTHER" id="PTHR46455:SF7">
    <property type="entry name" value="RE12806P"/>
    <property type="match status" value="1"/>
</dbReference>
<dbReference type="Gene3D" id="6.10.140.2220">
    <property type="match status" value="1"/>
</dbReference>
<accession>A0ABQ9JPJ9</accession>
<evidence type="ECO:0000313" key="2">
    <source>
        <dbReference type="Proteomes" id="UP001162164"/>
    </source>
</evidence>
<dbReference type="SUPFAM" id="SSF82199">
    <property type="entry name" value="SET domain"/>
    <property type="match status" value="1"/>
</dbReference>
<dbReference type="InterPro" id="IPR046341">
    <property type="entry name" value="SET_dom_sf"/>
</dbReference>
<dbReference type="PANTHER" id="PTHR46455">
    <property type="entry name" value="SET AND MYND DOMAIN CONTAINING, ARTHROPOD-SPECIFIC, MEMBER 4, ISOFORM A"/>
    <property type="match status" value="1"/>
</dbReference>
<reference evidence="1" key="1">
    <citation type="journal article" date="2023" name="Insect Mol. Biol.">
        <title>Genome sequencing provides insights into the evolution of gene families encoding plant cell wall-degrading enzymes in longhorned beetles.</title>
        <authorList>
            <person name="Shin N.R."/>
            <person name="Okamura Y."/>
            <person name="Kirsch R."/>
            <person name="Pauchet Y."/>
        </authorList>
    </citation>
    <scope>NUCLEOTIDE SEQUENCE</scope>
    <source>
        <strain evidence="1">MMC_N1</strain>
    </source>
</reference>
<keyword evidence="2" id="KW-1185">Reference proteome</keyword>
<dbReference type="Gene3D" id="1.10.220.160">
    <property type="match status" value="1"/>
</dbReference>
<dbReference type="Proteomes" id="UP001162164">
    <property type="component" value="Unassembled WGS sequence"/>
</dbReference>
<evidence type="ECO:0000313" key="1">
    <source>
        <dbReference type="EMBL" id="KAJ8979859.1"/>
    </source>
</evidence>
<dbReference type="InterPro" id="IPR053010">
    <property type="entry name" value="SET_SmydA-8"/>
</dbReference>
<dbReference type="Gene3D" id="2.170.270.10">
    <property type="entry name" value="SET domain"/>
    <property type="match status" value="1"/>
</dbReference>
<name>A0ABQ9JPJ9_9CUCU</name>
<evidence type="ECO:0008006" key="3">
    <source>
        <dbReference type="Google" id="ProtNLM"/>
    </source>
</evidence>
<dbReference type="InterPro" id="IPR011990">
    <property type="entry name" value="TPR-like_helical_dom_sf"/>
</dbReference>
<dbReference type="Gene3D" id="1.25.40.10">
    <property type="entry name" value="Tetratricopeptide repeat domain"/>
    <property type="match status" value="1"/>
</dbReference>
<organism evidence="1 2">
    <name type="scientific">Molorchus minor</name>
    <dbReference type="NCBI Taxonomy" id="1323400"/>
    <lineage>
        <taxon>Eukaryota</taxon>
        <taxon>Metazoa</taxon>
        <taxon>Ecdysozoa</taxon>
        <taxon>Arthropoda</taxon>
        <taxon>Hexapoda</taxon>
        <taxon>Insecta</taxon>
        <taxon>Pterygota</taxon>
        <taxon>Neoptera</taxon>
        <taxon>Endopterygota</taxon>
        <taxon>Coleoptera</taxon>
        <taxon>Polyphaga</taxon>
        <taxon>Cucujiformia</taxon>
        <taxon>Chrysomeloidea</taxon>
        <taxon>Cerambycidae</taxon>
        <taxon>Lamiinae</taxon>
        <taxon>Monochamini</taxon>
        <taxon>Molorchus</taxon>
    </lineage>
</organism>
<sequence>MIEMADKDLFDIQSNDKVGRYAVAKRNLKAGDTIFLEKPFAYGPKSDTYCICLGCFEPIDCTVLCTKCSWPVCGPDCENRPCHRDYECEVFSKANVKFQPVDDPTDVCLQYECITPLRVLYKKLSEYCWLKKKIQNDGKMRVQSMEAHNDKKERKSNLGIQPTQCRRIFERAIVAVRAAIDVPKGGELYSSYTYSLWPTLVRREFFREGKYFDCSCARCCDKTELGTNNSTLKCNKCDNGIILPADPLDDKCYWNCTHCEFRTNAVAVRKAFAAIQADIDAVEYVNGPKGIEERETIYKRYKSVLHPKNAYMSILRSSLIQLYGKSDGYEIDDLPDILLERKVELCMQLLEVLDVIEPGRSRIRGIVLYELHGPLMALARHQYQTDTISKEEFKIQLQKAIDTMGKAVKILKQEPENLPEGQLGKSAESAYKQLIENFDLLVENA</sequence>
<gene>
    <name evidence="1" type="ORF">NQ317_016043</name>
</gene>
<dbReference type="EMBL" id="JAPWTJ010000307">
    <property type="protein sequence ID" value="KAJ8979859.1"/>
    <property type="molecule type" value="Genomic_DNA"/>
</dbReference>
<protein>
    <recommendedName>
        <fullName evidence="3">SET domain-containing protein</fullName>
    </recommendedName>
</protein>
<comment type="caution">
    <text evidence="1">The sequence shown here is derived from an EMBL/GenBank/DDBJ whole genome shotgun (WGS) entry which is preliminary data.</text>
</comment>